<evidence type="ECO:0000256" key="1">
    <source>
        <dbReference type="SAM" id="SignalP"/>
    </source>
</evidence>
<feature type="signal peptide" evidence="1">
    <location>
        <begin position="1"/>
        <end position="18"/>
    </location>
</feature>
<proteinExistence type="predicted"/>
<evidence type="ECO:0000313" key="2">
    <source>
        <dbReference type="EMBL" id="CAD9261650.1"/>
    </source>
</evidence>
<organism evidence="2">
    <name type="scientific">Phaeomonas parva</name>
    <dbReference type="NCBI Taxonomy" id="124430"/>
    <lineage>
        <taxon>Eukaryota</taxon>
        <taxon>Sar</taxon>
        <taxon>Stramenopiles</taxon>
        <taxon>Ochrophyta</taxon>
        <taxon>Pinguiophyceae</taxon>
        <taxon>Pinguiochrysidales</taxon>
        <taxon>Pinguiochrysidaceae</taxon>
        <taxon>Phaeomonas</taxon>
    </lineage>
</organism>
<dbReference type="Gene3D" id="3.40.50.2000">
    <property type="entry name" value="Glycogen Phosphorylase B"/>
    <property type="match status" value="1"/>
</dbReference>
<dbReference type="EMBL" id="HBGJ01031669">
    <property type="protein sequence ID" value="CAD9261650.1"/>
    <property type="molecule type" value="Transcribed_RNA"/>
</dbReference>
<dbReference type="EMBL" id="HBGJ01031780">
    <property type="protein sequence ID" value="CAD9261720.1"/>
    <property type="molecule type" value="Transcribed_RNA"/>
</dbReference>
<evidence type="ECO:0000313" key="3">
    <source>
        <dbReference type="EMBL" id="CAD9261720.1"/>
    </source>
</evidence>
<evidence type="ECO:0008006" key="4">
    <source>
        <dbReference type="Google" id="ProtNLM"/>
    </source>
</evidence>
<gene>
    <name evidence="2" type="ORF">PPAR1163_LOCUS20030</name>
    <name evidence="3" type="ORF">PPAR1163_LOCUS20100</name>
</gene>
<dbReference type="AlphaFoldDB" id="A0A6U4I1U5"/>
<name>A0A6U4I1U5_9STRA</name>
<reference evidence="2" key="1">
    <citation type="submission" date="2021-01" db="EMBL/GenBank/DDBJ databases">
        <authorList>
            <person name="Corre E."/>
            <person name="Pelletier E."/>
            <person name="Niang G."/>
            <person name="Scheremetjew M."/>
            <person name="Finn R."/>
            <person name="Kale V."/>
            <person name="Holt S."/>
            <person name="Cochrane G."/>
            <person name="Meng A."/>
            <person name="Brown T."/>
            <person name="Cohen L."/>
        </authorList>
    </citation>
    <scope>NUCLEOTIDE SEQUENCE</scope>
    <source>
        <strain evidence="2">CCMP2877</strain>
    </source>
</reference>
<sequence length="433" mass="48424">MIFTLMDPLLTILGSAACLGLTAESLKWLASTLETTVFDEKKALATTGGFEHQKVIATLARTGLQMLMWTPHSSRHKAQLGQAVAIFVCCDGNHHLNQLKIVRRVLRNRGVRVAVIVVDNKAKVPFDVEDGDEPMIVRVYQTCGTGGKNGELQSDFDLTYGLITRDVLEVRSRAPEVERILDEQGVGVIVNLFSPTGMLYHLATNGRRPIVNISTHYRLQPHVCGFGQYLEIMRFGRVCPLAPVDNEGHTVIPPMVLTKEFVEPDLDDLEEDFFLCYATNNSVLDALLKAAESIDRKFYIFLNFDVENPLENPLDHVECRRVPDPHFKKLLGRCKGVVTTGGNGVVWEAVTLSKPVVTIPIPDHIEQILSAKYNSSRFEGVRACLSLDDVADSLQWLVDPDFDQSEYNKQVRNLRSFIGQMELRLAEAILDHV</sequence>
<keyword evidence="1" id="KW-0732">Signal</keyword>
<protein>
    <recommendedName>
        <fullName evidence="4">Glycosyl transferase family 28 C-terminal domain-containing protein</fullName>
    </recommendedName>
</protein>
<dbReference type="Pfam" id="PF13528">
    <property type="entry name" value="Glyco_trans_1_3"/>
    <property type="match status" value="1"/>
</dbReference>
<dbReference type="SUPFAM" id="SSF53756">
    <property type="entry name" value="UDP-Glycosyltransferase/glycogen phosphorylase"/>
    <property type="match status" value="1"/>
</dbReference>
<accession>A0A6U4I1U5</accession>
<feature type="chain" id="PRO_5036192090" description="Glycosyl transferase family 28 C-terminal domain-containing protein" evidence="1">
    <location>
        <begin position="19"/>
        <end position="433"/>
    </location>
</feature>